<evidence type="ECO:0000313" key="2">
    <source>
        <dbReference type="Proteomes" id="UP000244956"/>
    </source>
</evidence>
<dbReference type="Proteomes" id="UP000244956">
    <property type="component" value="Unassembled WGS sequence"/>
</dbReference>
<dbReference type="Gene3D" id="3.40.50.300">
    <property type="entry name" value="P-loop containing nucleotide triphosphate hydrolases"/>
    <property type="match status" value="1"/>
</dbReference>
<sequence>MSEDIIALLRREIENKHGKRVAHGKDCKELSERIQDETSRTLSTTTLKRFFELVNTPFKPSKYTLETLALYLGFEDWEAYLGCFDSNRHRHSSDNTWDLLKKRVEIVTQSSLKSIKLKTKYSSSRFLLRSYARKRFKAFENSSLTATMFVAPDGYGKSSTIVQLVEKFLLSSDEKYKDDIVCLIDGGIFFDLFSSNSNVELLKQLLEFKLTASLPYFFNNHPEELKGRIWIIIDDIDEIFFEKEQYRKFVENLMRLILGHNQTSWSKIILTCRPENMEVISYLAKKNPTFNGCWFGMNFCTDNLLQTSNIPAFSEKEIKCLLRKLNFEYSLEFLKVYHSDVLEVIQYPNFLSIFVDVYKQKTDISEIDLLNRYVEKRLFSQPYLDEKILFLEKFLELSHLGELKSSVSKEEFPRNLLGLGYDELISHGIVYEYTLPHRGILDRSVYIKFCQNLIFEFIVVDKWLKNENFDVSLFEEVRSYYRDNTLFRCQLMQLMTLIFLHYKEFNPIVQIHSDFEKKAVHPLHSLKDLPQCIIAIGNVVRKAMRNNKDYRKHLIPKLSKIKIGQILYFKESFDVDGIMISSAEFLSDYKHDTPSSDAFFHFMQFIYGLLSNDSGICGDEYFKLKHIRWEEISDPSILAYGINYQVFYRKWIKKDIDNEFLEKIIKDSKDILLKQKPLNQGLPKFELSVLFTLSQCQLYKEVIAFSNFLEINNDLSVLASSSFFPFYRLCLSHAFLQTGKKEEAYGIFDEMSEFQFPENMKFYFIINVNLLKASFYIDRRDFQKAGETIETVKHYALLLRFPFFIDRASEIEQKIHHFKNQNPKEV</sequence>
<dbReference type="AlphaFoldDB" id="A0A2U2BEE9"/>
<comment type="caution">
    <text evidence="1">The sequence shown here is derived from an EMBL/GenBank/DDBJ whole genome shotgun (WGS) entry which is preliminary data.</text>
</comment>
<name>A0A2U2BEE9_9BACT</name>
<dbReference type="InterPro" id="IPR027417">
    <property type="entry name" value="P-loop_NTPase"/>
</dbReference>
<accession>A0A2U2BEE9</accession>
<dbReference type="OrthoDB" id="639802at2"/>
<keyword evidence="2" id="KW-1185">Reference proteome</keyword>
<evidence type="ECO:0000313" key="1">
    <source>
        <dbReference type="EMBL" id="PWE01439.1"/>
    </source>
</evidence>
<proteinExistence type="predicted"/>
<dbReference type="RefSeq" id="WP_109262889.1">
    <property type="nucleotide sequence ID" value="NZ_QEWP01000001.1"/>
</dbReference>
<evidence type="ECO:0008006" key="3">
    <source>
        <dbReference type="Google" id="ProtNLM"/>
    </source>
</evidence>
<dbReference type="SUPFAM" id="SSF52540">
    <property type="entry name" value="P-loop containing nucleoside triphosphate hydrolases"/>
    <property type="match status" value="1"/>
</dbReference>
<protein>
    <recommendedName>
        <fullName evidence="3">NACHT domain-containing protein</fullName>
    </recommendedName>
</protein>
<gene>
    <name evidence="1" type="ORF">DDZ16_02845</name>
</gene>
<dbReference type="EMBL" id="QEWP01000001">
    <property type="protein sequence ID" value="PWE01439.1"/>
    <property type="molecule type" value="Genomic_DNA"/>
</dbReference>
<reference evidence="1 2" key="1">
    <citation type="submission" date="2018-05" db="EMBL/GenBank/DDBJ databases">
        <title>Marinilabilia rubrum sp. nov., isolated from saltern sediment.</title>
        <authorList>
            <person name="Zhang R."/>
        </authorList>
    </citation>
    <scope>NUCLEOTIDE SEQUENCE [LARGE SCALE GENOMIC DNA]</scope>
    <source>
        <strain evidence="1 2">WTE16</strain>
    </source>
</reference>
<organism evidence="1 2">
    <name type="scientific">Marinilabilia rubra</name>
    <dbReference type="NCBI Taxonomy" id="2162893"/>
    <lineage>
        <taxon>Bacteria</taxon>
        <taxon>Pseudomonadati</taxon>
        <taxon>Bacteroidota</taxon>
        <taxon>Bacteroidia</taxon>
        <taxon>Marinilabiliales</taxon>
        <taxon>Marinilabiliaceae</taxon>
        <taxon>Marinilabilia</taxon>
    </lineage>
</organism>